<dbReference type="InterPro" id="IPR011453">
    <property type="entry name" value="DUF1559"/>
</dbReference>
<dbReference type="PANTHER" id="PTHR30093">
    <property type="entry name" value="GENERAL SECRETION PATHWAY PROTEIN G"/>
    <property type="match status" value="1"/>
</dbReference>
<evidence type="ECO:0000259" key="1">
    <source>
        <dbReference type="Pfam" id="PF07596"/>
    </source>
</evidence>
<dbReference type="InterPro" id="IPR012902">
    <property type="entry name" value="N_methyl_site"/>
</dbReference>
<dbReference type="InterPro" id="IPR027558">
    <property type="entry name" value="Pre_pil_HX9DG_C"/>
</dbReference>
<dbReference type="AlphaFoldDB" id="A0A518JPF5"/>
<dbReference type="NCBIfam" id="TIGR02532">
    <property type="entry name" value="IV_pilin_GFxxxE"/>
    <property type="match status" value="1"/>
</dbReference>
<dbReference type="EMBL" id="CP036348">
    <property type="protein sequence ID" value="QDV67398.1"/>
    <property type="molecule type" value="Genomic_DNA"/>
</dbReference>
<dbReference type="PANTHER" id="PTHR30093:SF2">
    <property type="entry name" value="TYPE II SECRETION SYSTEM PROTEIN H"/>
    <property type="match status" value="1"/>
</dbReference>
<keyword evidence="3" id="KW-1185">Reference proteome</keyword>
<dbReference type="KEGG" id="rcf:Poly24_10930"/>
<sequence length="306" mass="34100">MKRQHVRGFTLIELLVVIAIVGILIGLLLPAVQAVRESARRMKCQNNLKQFGLALHSYHDTYNQFPAAYVRTNHAFWSAAILPYVEQNNVYQTLDFNQSASWRILGNPNAVALQTRLDLFQCPSAINRQGLDDYLVDRVPSNYLACASGLLTREAGPDPGPQKLMYHQDIDGFIFDQSRTRIRDMLDGTTHTIAVSEAVNLPEIQENDFWGLNASVDHWPIGSASFGSNEVSEVVGSSGVPINISLDRTTDWYIDERELCFSSRHRGGVQAVLVDGHVKFFAETIDPQVWSALGTRSNGEVIPDSL</sequence>
<organism evidence="2 3">
    <name type="scientific">Rosistilla carotiformis</name>
    <dbReference type="NCBI Taxonomy" id="2528017"/>
    <lineage>
        <taxon>Bacteria</taxon>
        <taxon>Pseudomonadati</taxon>
        <taxon>Planctomycetota</taxon>
        <taxon>Planctomycetia</taxon>
        <taxon>Pirellulales</taxon>
        <taxon>Pirellulaceae</taxon>
        <taxon>Rosistilla</taxon>
    </lineage>
</organism>
<reference evidence="2 3" key="1">
    <citation type="submission" date="2019-02" db="EMBL/GenBank/DDBJ databases">
        <title>Deep-cultivation of Planctomycetes and their phenomic and genomic characterization uncovers novel biology.</title>
        <authorList>
            <person name="Wiegand S."/>
            <person name="Jogler M."/>
            <person name="Boedeker C."/>
            <person name="Pinto D."/>
            <person name="Vollmers J."/>
            <person name="Rivas-Marin E."/>
            <person name="Kohn T."/>
            <person name="Peeters S.H."/>
            <person name="Heuer A."/>
            <person name="Rast P."/>
            <person name="Oberbeckmann S."/>
            <person name="Bunk B."/>
            <person name="Jeske O."/>
            <person name="Meyerdierks A."/>
            <person name="Storesund J.E."/>
            <person name="Kallscheuer N."/>
            <person name="Luecker S."/>
            <person name="Lage O.M."/>
            <person name="Pohl T."/>
            <person name="Merkel B.J."/>
            <person name="Hornburger P."/>
            <person name="Mueller R.-W."/>
            <person name="Bruemmer F."/>
            <person name="Labrenz M."/>
            <person name="Spormann A.M."/>
            <person name="Op den Camp H."/>
            <person name="Overmann J."/>
            <person name="Amann R."/>
            <person name="Jetten M.S.M."/>
            <person name="Mascher T."/>
            <person name="Medema M.H."/>
            <person name="Devos D.P."/>
            <person name="Kaster A.-K."/>
            <person name="Ovreas L."/>
            <person name="Rohde M."/>
            <person name="Galperin M.Y."/>
            <person name="Jogler C."/>
        </authorList>
    </citation>
    <scope>NUCLEOTIDE SEQUENCE [LARGE SCALE GENOMIC DNA]</scope>
    <source>
        <strain evidence="2 3">Poly24</strain>
    </source>
</reference>
<dbReference type="Pfam" id="PF07963">
    <property type="entry name" value="N_methyl"/>
    <property type="match status" value="1"/>
</dbReference>
<dbReference type="SUPFAM" id="SSF54523">
    <property type="entry name" value="Pili subunits"/>
    <property type="match status" value="1"/>
</dbReference>
<accession>A0A518JPF5</accession>
<dbReference type="Pfam" id="PF07596">
    <property type="entry name" value="SBP_bac_10"/>
    <property type="match status" value="1"/>
</dbReference>
<protein>
    <submittedName>
        <fullName evidence="2">Type II secretion system protein G</fullName>
    </submittedName>
</protein>
<gene>
    <name evidence="2" type="primary">pulG_2</name>
    <name evidence="2" type="ORF">Poly24_10930</name>
</gene>
<dbReference type="Proteomes" id="UP000315082">
    <property type="component" value="Chromosome"/>
</dbReference>
<dbReference type="InterPro" id="IPR045584">
    <property type="entry name" value="Pilin-like"/>
</dbReference>
<evidence type="ECO:0000313" key="2">
    <source>
        <dbReference type="EMBL" id="QDV67398.1"/>
    </source>
</evidence>
<dbReference type="RefSeq" id="WP_145102616.1">
    <property type="nucleotide sequence ID" value="NZ_CP036348.1"/>
</dbReference>
<evidence type="ECO:0000313" key="3">
    <source>
        <dbReference type="Proteomes" id="UP000315082"/>
    </source>
</evidence>
<dbReference type="Gene3D" id="3.30.700.10">
    <property type="entry name" value="Glycoprotein, Type 4 Pilin"/>
    <property type="match status" value="1"/>
</dbReference>
<dbReference type="OrthoDB" id="249131at2"/>
<dbReference type="PROSITE" id="PS00409">
    <property type="entry name" value="PROKAR_NTER_METHYL"/>
    <property type="match status" value="1"/>
</dbReference>
<feature type="domain" description="DUF1559" evidence="1">
    <location>
        <begin position="33"/>
        <end position="288"/>
    </location>
</feature>
<proteinExistence type="predicted"/>
<dbReference type="NCBIfam" id="TIGR04294">
    <property type="entry name" value="pre_pil_HX9DG"/>
    <property type="match status" value="1"/>
</dbReference>
<name>A0A518JPF5_9BACT</name>